<name>A0AAN2BIL5_9GAMM</name>
<comment type="subcellular location">
    <subcellularLocation>
        <location evidence="1">Membrane</location>
        <topology evidence="1">Multi-pass membrane protein</topology>
    </subcellularLocation>
</comment>
<evidence type="ECO:0008006" key="9">
    <source>
        <dbReference type="Google" id="ProtNLM"/>
    </source>
</evidence>
<evidence type="ECO:0000256" key="5">
    <source>
        <dbReference type="ARBA" id="ARBA00023136"/>
    </source>
</evidence>
<sequence>MVKLFLLFAAINGALAVTLGAFGAHALKQSLSATALQIWHTAVQYHFVHVLALLALAILLKGMGVNTAGKVAGVAFMVGIVLFSGSLYWLALGGPRWLGPITPLGGLAFIAGWLALAVCIWRTA</sequence>
<feature type="transmembrane region" description="Helical" evidence="6">
    <location>
        <begin position="97"/>
        <end position="121"/>
    </location>
</feature>
<dbReference type="GO" id="GO:0005886">
    <property type="term" value="C:plasma membrane"/>
    <property type="evidence" value="ECO:0007669"/>
    <property type="project" value="TreeGrafter"/>
</dbReference>
<evidence type="ECO:0000256" key="6">
    <source>
        <dbReference type="SAM" id="Phobius"/>
    </source>
</evidence>
<evidence type="ECO:0000256" key="2">
    <source>
        <dbReference type="ARBA" id="ARBA00009694"/>
    </source>
</evidence>
<comment type="similarity">
    <text evidence="2">Belongs to the UPF0382 family.</text>
</comment>
<dbReference type="Proteomes" id="UP001320119">
    <property type="component" value="Chromosome"/>
</dbReference>
<evidence type="ECO:0000256" key="4">
    <source>
        <dbReference type="ARBA" id="ARBA00022989"/>
    </source>
</evidence>
<proteinExistence type="inferred from homology"/>
<dbReference type="AlphaFoldDB" id="A0AAN2BIL5"/>
<feature type="transmembrane region" description="Helical" evidence="6">
    <location>
        <begin position="42"/>
        <end position="60"/>
    </location>
</feature>
<organism evidence="7 8">
    <name type="scientific">Marinagarivorans cellulosilyticus</name>
    <dbReference type="NCBI Taxonomy" id="2721545"/>
    <lineage>
        <taxon>Bacteria</taxon>
        <taxon>Pseudomonadati</taxon>
        <taxon>Pseudomonadota</taxon>
        <taxon>Gammaproteobacteria</taxon>
        <taxon>Cellvibrionales</taxon>
        <taxon>Cellvibrionaceae</taxon>
        <taxon>Marinagarivorans</taxon>
    </lineage>
</organism>
<dbReference type="PANTHER" id="PTHR43461">
    <property type="entry name" value="TRANSMEMBRANE PROTEIN 256"/>
    <property type="match status" value="1"/>
</dbReference>
<keyword evidence="4 6" id="KW-1133">Transmembrane helix</keyword>
<dbReference type="Pfam" id="PF04241">
    <property type="entry name" value="DUF423"/>
    <property type="match status" value="1"/>
</dbReference>
<dbReference type="PANTHER" id="PTHR43461:SF1">
    <property type="entry name" value="TRANSMEMBRANE PROTEIN 256"/>
    <property type="match status" value="1"/>
</dbReference>
<feature type="transmembrane region" description="Helical" evidence="6">
    <location>
        <begin position="72"/>
        <end position="91"/>
    </location>
</feature>
<evidence type="ECO:0000313" key="7">
    <source>
        <dbReference type="EMBL" id="BCD96033.1"/>
    </source>
</evidence>
<dbReference type="InterPro" id="IPR006696">
    <property type="entry name" value="DUF423"/>
</dbReference>
<gene>
    <name evidence="7" type="ORF">MARGE09_P0232</name>
</gene>
<evidence type="ECO:0000313" key="8">
    <source>
        <dbReference type="Proteomes" id="UP001320119"/>
    </source>
</evidence>
<keyword evidence="3 6" id="KW-0812">Transmembrane</keyword>
<evidence type="ECO:0000256" key="3">
    <source>
        <dbReference type="ARBA" id="ARBA00022692"/>
    </source>
</evidence>
<reference evidence="7 8" key="1">
    <citation type="journal article" date="2022" name="IScience">
        <title>An ultrasensitive nanofiber-based assay for enzymatic hydrolysis and deep-sea microbial degradation of cellulose.</title>
        <authorList>
            <person name="Tsudome M."/>
            <person name="Tachioka M."/>
            <person name="Miyazaki M."/>
            <person name="Uchimura K."/>
            <person name="Tsuda M."/>
            <person name="Takaki Y."/>
            <person name="Deguchi S."/>
        </authorList>
    </citation>
    <scope>NUCLEOTIDE SEQUENCE [LARGE SCALE GENOMIC DNA]</scope>
    <source>
        <strain evidence="7 8">GE09</strain>
    </source>
</reference>
<protein>
    <recommendedName>
        <fullName evidence="9">DUF423 domain-containing protein</fullName>
    </recommendedName>
</protein>
<keyword evidence="8" id="KW-1185">Reference proteome</keyword>
<dbReference type="EMBL" id="AP023086">
    <property type="protein sequence ID" value="BCD96033.1"/>
    <property type="molecule type" value="Genomic_DNA"/>
</dbReference>
<accession>A0AAN2BIL5</accession>
<dbReference type="KEGG" id="marq:MARGE09_P0232"/>
<keyword evidence="5 6" id="KW-0472">Membrane</keyword>
<evidence type="ECO:0000256" key="1">
    <source>
        <dbReference type="ARBA" id="ARBA00004141"/>
    </source>
</evidence>